<gene>
    <name evidence="2" type="ORF">P170DRAFT_451949</name>
</gene>
<comment type="caution">
    <text evidence="2">The sequence shown here is derived from an EMBL/GenBank/DDBJ whole genome shotgun (WGS) entry which is preliminary data.</text>
</comment>
<dbReference type="STRING" id="1392250.A0A2I2GMN6"/>
<evidence type="ECO:0000313" key="2">
    <source>
        <dbReference type="EMBL" id="PLB54109.1"/>
    </source>
</evidence>
<dbReference type="PANTHER" id="PTHR33570">
    <property type="entry name" value="4-CARBOXYMUCONOLACTONE DECARBOXYLASE FAMILY PROTEIN"/>
    <property type="match status" value="1"/>
</dbReference>
<dbReference type="GO" id="GO:0051920">
    <property type="term" value="F:peroxiredoxin activity"/>
    <property type="evidence" value="ECO:0007669"/>
    <property type="project" value="InterPro"/>
</dbReference>
<dbReference type="OrthoDB" id="104509at2759"/>
<dbReference type="EMBL" id="MSFO01000001">
    <property type="protein sequence ID" value="PLB54109.1"/>
    <property type="molecule type" value="Genomic_DNA"/>
</dbReference>
<sequence>MSAYRQKGQAPLTPLEEGLDVRRQVLGTEYVNPAWNKASPFTRPGQQLITEYAWGNVWQRDGLDRKQRSLLTIGIIIAQKAWLELALHTRGAINNGVTELEIREAVIHSMVYCGTPAGVEAMMVTEKTILEMIKNGEYTRPEGVGL</sequence>
<dbReference type="InterPro" id="IPR052512">
    <property type="entry name" value="4CMD/NDH-1_regulator"/>
</dbReference>
<dbReference type="InterPro" id="IPR029032">
    <property type="entry name" value="AhpD-like"/>
</dbReference>
<dbReference type="VEuPathDB" id="FungiDB:P170DRAFT_451949"/>
<keyword evidence="3" id="KW-1185">Reference proteome</keyword>
<reference evidence="2 3" key="1">
    <citation type="submission" date="2016-12" db="EMBL/GenBank/DDBJ databases">
        <title>The genomes of Aspergillus section Nigri reveals drivers in fungal speciation.</title>
        <authorList>
            <consortium name="DOE Joint Genome Institute"/>
            <person name="Vesth T.C."/>
            <person name="Nybo J."/>
            <person name="Theobald S."/>
            <person name="Brandl J."/>
            <person name="Frisvad J.C."/>
            <person name="Nielsen K.F."/>
            <person name="Lyhne E.K."/>
            <person name="Kogle M.E."/>
            <person name="Kuo A."/>
            <person name="Riley R."/>
            <person name="Clum A."/>
            <person name="Nolan M."/>
            <person name="Lipzen A."/>
            <person name="Salamov A."/>
            <person name="Henrissat B."/>
            <person name="Wiebenga A."/>
            <person name="De Vries R.P."/>
            <person name="Grigoriev I.V."/>
            <person name="Mortensen U.H."/>
            <person name="Andersen M.R."/>
            <person name="Baker S.E."/>
        </authorList>
    </citation>
    <scope>NUCLEOTIDE SEQUENCE [LARGE SCALE GENOMIC DNA]</scope>
    <source>
        <strain evidence="2 3">IBT 23096</strain>
    </source>
</reference>
<dbReference type="GeneID" id="36558937"/>
<evidence type="ECO:0000313" key="3">
    <source>
        <dbReference type="Proteomes" id="UP000234275"/>
    </source>
</evidence>
<name>A0A2I2GMN6_9EURO</name>
<proteinExistence type="predicted"/>
<dbReference type="PANTHER" id="PTHR33570:SF2">
    <property type="entry name" value="CARBOXYMUCONOLACTONE DECARBOXYLASE-LIKE DOMAIN-CONTAINING PROTEIN"/>
    <property type="match status" value="1"/>
</dbReference>
<protein>
    <recommendedName>
        <fullName evidence="1">Carboxymuconolactone decarboxylase-like domain-containing protein</fullName>
    </recommendedName>
</protein>
<dbReference type="InterPro" id="IPR003779">
    <property type="entry name" value="CMD-like"/>
</dbReference>
<dbReference type="SUPFAM" id="SSF69118">
    <property type="entry name" value="AhpD-like"/>
    <property type="match status" value="1"/>
</dbReference>
<dbReference type="Gene3D" id="1.20.1290.10">
    <property type="entry name" value="AhpD-like"/>
    <property type="match status" value="1"/>
</dbReference>
<organism evidence="2 3">
    <name type="scientific">Aspergillus steynii IBT 23096</name>
    <dbReference type="NCBI Taxonomy" id="1392250"/>
    <lineage>
        <taxon>Eukaryota</taxon>
        <taxon>Fungi</taxon>
        <taxon>Dikarya</taxon>
        <taxon>Ascomycota</taxon>
        <taxon>Pezizomycotina</taxon>
        <taxon>Eurotiomycetes</taxon>
        <taxon>Eurotiomycetidae</taxon>
        <taxon>Eurotiales</taxon>
        <taxon>Aspergillaceae</taxon>
        <taxon>Aspergillus</taxon>
        <taxon>Aspergillus subgen. Circumdati</taxon>
    </lineage>
</organism>
<dbReference type="AlphaFoldDB" id="A0A2I2GMN6"/>
<dbReference type="Pfam" id="PF02627">
    <property type="entry name" value="CMD"/>
    <property type="match status" value="1"/>
</dbReference>
<evidence type="ECO:0000259" key="1">
    <source>
        <dbReference type="Pfam" id="PF02627"/>
    </source>
</evidence>
<accession>A0A2I2GMN6</accession>
<feature type="domain" description="Carboxymuconolactone decarboxylase-like" evidence="1">
    <location>
        <begin position="46"/>
        <end position="126"/>
    </location>
</feature>
<dbReference type="Proteomes" id="UP000234275">
    <property type="component" value="Unassembled WGS sequence"/>
</dbReference>
<dbReference type="RefSeq" id="XP_024709411.1">
    <property type="nucleotide sequence ID" value="XM_024851238.1"/>
</dbReference>